<dbReference type="GO" id="GO:0004674">
    <property type="term" value="F:protein serine/threonine kinase activity"/>
    <property type="evidence" value="ECO:0007669"/>
    <property type="project" value="UniProtKB-KW"/>
</dbReference>
<dbReference type="PROSITE" id="PS00107">
    <property type="entry name" value="PROTEIN_KINASE_ATP"/>
    <property type="match status" value="1"/>
</dbReference>
<accession>A0ABD3SPT5</accession>
<dbReference type="PROSITE" id="PS50132">
    <property type="entry name" value="RGS"/>
    <property type="match status" value="1"/>
</dbReference>
<evidence type="ECO:0000256" key="2">
    <source>
        <dbReference type="ARBA" id="ARBA00022679"/>
    </source>
</evidence>
<dbReference type="Pfam" id="PF00069">
    <property type="entry name" value="Pkinase"/>
    <property type="match status" value="1"/>
</dbReference>
<feature type="domain" description="Protein kinase" evidence="8">
    <location>
        <begin position="348"/>
        <end position="620"/>
    </location>
</feature>
<evidence type="ECO:0000259" key="10">
    <source>
        <dbReference type="PROSITE" id="PS51285"/>
    </source>
</evidence>
<dbReference type="SMART" id="SM00315">
    <property type="entry name" value="RGS"/>
    <property type="match status" value="1"/>
</dbReference>
<dbReference type="InterPro" id="IPR000961">
    <property type="entry name" value="AGC-kinase_C"/>
</dbReference>
<name>A0ABD3SPT5_9STRA</name>
<dbReference type="InterPro" id="IPR000719">
    <property type="entry name" value="Prot_kinase_dom"/>
</dbReference>
<comment type="caution">
    <text evidence="11">The sequence shown here is derived from an EMBL/GenBank/DDBJ whole genome shotgun (WGS) entry which is preliminary data.</text>
</comment>
<evidence type="ECO:0000256" key="5">
    <source>
        <dbReference type="ARBA" id="ARBA00022840"/>
    </source>
</evidence>
<dbReference type="CDD" id="cd05123">
    <property type="entry name" value="STKc_AGC"/>
    <property type="match status" value="1"/>
</dbReference>
<dbReference type="InterPro" id="IPR036305">
    <property type="entry name" value="RGS_sf"/>
</dbReference>
<evidence type="ECO:0000256" key="7">
    <source>
        <dbReference type="SAM" id="MobiDB-lite"/>
    </source>
</evidence>
<evidence type="ECO:0000256" key="6">
    <source>
        <dbReference type="PROSITE-ProRule" id="PRU10141"/>
    </source>
</evidence>
<keyword evidence="5 6" id="KW-0067">ATP-binding</keyword>
<evidence type="ECO:0000256" key="3">
    <source>
        <dbReference type="ARBA" id="ARBA00022741"/>
    </source>
</evidence>
<feature type="compositionally biased region" description="Basic and acidic residues" evidence="7">
    <location>
        <begin position="153"/>
        <end position="163"/>
    </location>
</feature>
<dbReference type="PROSITE" id="PS50011">
    <property type="entry name" value="PROTEIN_KINASE_DOM"/>
    <property type="match status" value="1"/>
</dbReference>
<dbReference type="PROSITE" id="PS51285">
    <property type="entry name" value="AGC_KINASE_CTER"/>
    <property type="match status" value="1"/>
</dbReference>
<keyword evidence="12" id="KW-1185">Reference proteome</keyword>
<keyword evidence="3 6" id="KW-0547">Nucleotide-binding</keyword>
<evidence type="ECO:0000259" key="9">
    <source>
        <dbReference type="PROSITE" id="PS50132"/>
    </source>
</evidence>
<dbReference type="EMBL" id="JALLPB020000022">
    <property type="protein sequence ID" value="KAL3826396.1"/>
    <property type="molecule type" value="Genomic_DNA"/>
</dbReference>
<keyword evidence="1" id="KW-0723">Serine/threonine-protein kinase</keyword>
<evidence type="ECO:0000256" key="1">
    <source>
        <dbReference type="ARBA" id="ARBA00022527"/>
    </source>
</evidence>
<dbReference type="SMART" id="SM00220">
    <property type="entry name" value="S_TKc"/>
    <property type="match status" value="1"/>
</dbReference>
<keyword evidence="4" id="KW-0418">Kinase</keyword>
<dbReference type="SUPFAM" id="SSF48097">
    <property type="entry name" value="Regulator of G-protein signaling, RGS"/>
    <property type="match status" value="1"/>
</dbReference>
<organism evidence="11 12">
    <name type="scientific">Cyclostephanos tholiformis</name>
    <dbReference type="NCBI Taxonomy" id="382380"/>
    <lineage>
        <taxon>Eukaryota</taxon>
        <taxon>Sar</taxon>
        <taxon>Stramenopiles</taxon>
        <taxon>Ochrophyta</taxon>
        <taxon>Bacillariophyta</taxon>
        <taxon>Coscinodiscophyceae</taxon>
        <taxon>Thalassiosirophycidae</taxon>
        <taxon>Stephanodiscales</taxon>
        <taxon>Stephanodiscaceae</taxon>
        <taxon>Cyclostephanos</taxon>
    </lineage>
</organism>
<evidence type="ECO:0000313" key="12">
    <source>
        <dbReference type="Proteomes" id="UP001530377"/>
    </source>
</evidence>
<dbReference type="SUPFAM" id="SSF56112">
    <property type="entry name" value="Protein kinase-like (PK-like)"/>
    <property type="match status" value="1"/>
</dbReference>
<dbReference type="GO" id="GO:0005524">
    <property type="term" value="F:ATP binding"/>
    <property type="evidence" value="ECO:0007669"/>
    <property type="project" value="UniProtKB-UniRule"/>
</dbReference>
<keyword evidence="2" id="KW-0808">Transferase</keyword>
<evidence type="ECO:0000259" key="8">
    <source>
        <dbReference type="PROSITE" id="PS50011"/>
    </source>
</evidence>
<protein>
    <recommendedName>
        <fullName evidence="13">G protein-coupled receptor kinase</fullName>
    </recommendedName>
</protein>
<feature type="region of interest" description="Disordered" evidence="7">
    <location>
        <begin position="142"/>
        <end position="171"/>
    </location>
</feature>
<feature type="binding site" evidence="6">
    <location>
        <position position="377"/>
    </location>
    <ligand>
        <name>ATP</name>
        <dbReference type="ChEBI" id="CHEBI:30616"/>
    </ligand>
</feature>
<feature type="domain" description="AGC-kinase C-terminal" evidence="10">
    <location>
        <begin position="621"/>
        <end position="688"/>
    </location>
</feature>
<evidence type="ECO:0000313" key="11">
    <source>
        <dbReference type="EMBL" id="KAL3826396.1"/>
    </source>
</evidence>
<dbReference type="PANTHER" id="PTHR24355:SF18">
    <property type="entry name" value="G PROTEIN-COUPLED RECEPTOR KINASE"/>
    <property type="match status" value="1"/>
</dbReference>
<proteinExistence type="predicted"/>
<dbReference type="Gene3D" id="3.30.200.20">
    <property type="entry name" value="Phosphorylase Kinase, domain 1"/>
    <property type="match status" value="1"/>
</dbReference>
<gene>
    <name evidence="11" type="ORF">ACHAXA_008604</name>
</gene>
<evidence type="ECO:0000256" key="4">
    <source>
        <dbReference type="ARBA" id="ARBA00022777"/>
    </source>
</evidence>
<feature type="domain" description="RGS" evidence="9">
    <location>
        <begin position="65"/>
        <end position="128"/>
    </location>
</feature>
<dbReference type="PANTHER" id="PTHR24355">
    <property type="entry name" value="G PROTEIN-COUPLED RECEPTOR KINASE/RIBOSOMAL PROTEIN S6 KINASE"/>
    <property type="match status" value="1"/>
</dbReference>
<dbReference type="AlphaFoldDB" id="A0ABD3SPT5"/>
<dbReference type="InterPro" id="IPR011009">
    <property type="entry name" value="Kinase-like_dom_sf"/>
</dbReference>
<sequence length="716" mass="80313">MEELQDAIEDAQYVSAIASVEDGPRPVLPWEIPGEAELARWKDGLLASHAKDKDCIFPSLPTPLGFDWTLAQALGFFLFSAYMKESVREYVEINFIEEVIRWKQSKGRLRAEKTAYIVINYLTPLAESSTVGDPPPELAVVTPNAIASPPTTDNEKKGHKEELGPMSKIHPIVGPPKTEITEYSLRREPTDFSPQVMQELHARNSGPIKSCIGVGGKILESIMSKVDFMRNLPGFGSPSILPKEGDIPSNNAAIPPVPPRRWASAGDVVVVGGGSAARSQSLSTMKSDMRRLSLMVSQLPENLFDDAELIVAENIREKYWDGFQKSEHHSKLLNFLWFQDRTVVEEDFFVMRVLGRGGFGLVTACKKGTSGKLYAMKVMNKKRIKLKKAEKLTLSEQECLASVNSPFVVNLKYSFQSKTDVFLILDLMTGGDLSYHLSQKGCFPRDECLYYSARIMLGLQALHDKGYVYRDLKPENCLLGEDGRVKLTDLGLAVKITPDLHGAAGTRGYWAPEMLERDDNGKRKNYGRMVDWFSFGCCLAEFISGTSPFRSQIALDFGLEKGEKTKEKAIDCATREMQPVFDGAKFDEDAADILRRLLDKNEVTRLGFHGCNEIMSHPYFRHLKWDDIISDRMQPPFIPRTDVNAASQSEIGTFAEDKAFHDTILTEKDEALYDNWNFTNPKAFAEEVIEFLIYERETGKPLLPIPQNPTCCCTIL</sequence>
<dbReference type="InterPro" id="IPR016137">
    <property type="entry name" value="RGS"/>
</dbReference>
<dbReference type="Gene3D" id="1.10.510.10">
    <property type="entry name" value="Transferase(Phosphotransferase) domain 1"/>
    <property type="match status" value="1"/>
</dbReference>
<dbReference type="InterPro" id="IPR045270">
    <property type="entry name" value="STKc_AGC"/>
</dbReference>
<reference evidence="11 12" key="1">
    <citation type="submission" date="2024-10" db="EMBL/GenBank/DDBJ databases">
        <title>Updated reference genomes for cyclostephanoid diatoms.</title>
        <authorList>
            <person name="Roberts W.R."/>
            <person name="Alverson A.J."/>
        </authorList>
    </citation>
    <scope>NUCLEOTIDE SEQUENCE [LARGE SCALE GENOMIC DNA]</scope>
    <source>
        <strain evidence="11 12">AJA228-03</strain>
    </source>
</reference>
<evidence type="ECO:0008006" key="13">
    <source>
        <dbReference type="Google" id="ProtNLM"/>
    </source>
</evidence>
<dbReference type="Proteomes" id="UP001530377">
    <property type="component" value="Unassembled WGS sequence"/>
</dbReference>
<dbReference type="InterPro" id="IPR017441">
    <property type="entry name" value="Protein_kinase_ATP_BS"/>
</dbReference>
<dbReference type="InterPro" id="IPR008271">
    <property type="entry name" value="Ser/Thr_kinase_AS"/>
</dbReference>
<dbReference type="PROSITE" id="PS00108">
    <property type="entry name" value="PROTEIN_KINASE_ST"/>
    <property type="match status" value="1"/>
</dbReference>